<dbReference type="InterPro" id="IPR006450">
    <property type="entry name" value="Phage_HK97_gp6-like"/>
</dbReference>
<name>A0ABV6PVF6_9BURK</name>
<dbReference type="InterPro" id="IPR021146">
    <property type="entry name" value="Phage_gp6-like_head-tail"/>
</dbReference>
<comment type="caution">
    <text evidence="1">The sequence shown here is derived from an EMBL/GenBank/DDBJ whole genome shotgun (WGS) entry which is preliminary data.</text>
</comment>
<dbReference type="Proteomes" id="UP001589834">
    <property type="component" value="Unassembled WGS sequence"/>
</dbReference>
<proteinExistence type="predicted"/>
<keyword evidence="2" id="KW-1185">Reference proteome</keyword>
<dbReference type="RefSeq" id="WP_377484097.1">
    <property type="nucleotide sequence ID" value="NZ_JBHLTN010000029.1"/>
</dbReference>
<gene>
    <name evidence="1" type="ORF">ACFFGG_14735</name>
</gene>
<organism evidence="1 2">
    <name type="scientific">Ottowia pentelensis</name>
    <dbReference type="NCBI Taxonomy" id="511108"/>
    <lineage>
        <taxon>Bacteria</taxon>
        <taxon>Pseudomonadati</taxon>
        <taxon>Pseudomonadota</taxon>
        <taxon>Betaproteobacteria</taxon>
        <taxon>Burkholderiales</taxon>
        <taxon>Comamonadaceae</taxon>
        <taxon>Ottowia</taxon>
    </lineage>
</organism>
<dbReference type="EMBL" id="JBHLTN010000029">
    <property type="protein sequence ID" value="MFC0593806.1"/>
    <property type="molecule type" value="Genomic_DNA"/>
</dbReference>
<dbReference type="NCBIfam" id="TIGR01560">
    <property type="entry name" value="put_DNA_pack"/>
    <property type="match status" value="1"/>
</dbReference>
<dbReference type="Pfam" id="PF05135">
    <property type="entry name" value="Phage_connect_1"/>
    <property type="match status" value="1"/>
</dbReference>
<evidence type="ECO:0000313" key="1">
    <source>
        <dbReference type="EMBL" id="MFC0593806.1"/>
    </source>
</evidence>
<sequence length="89" mass="9888">MPTLSQAKAHLRVDHTDEDTLIEGLIDAAQQTVLLYLNVETLPTAAPVDIAVLMLTAALYEQRESVVDRPLSDNHLYSRLLAPYRAMEA</sequence>
<reference evidence="1 2" key="1">
    <citation type="submission" date="2024-09" db="EMBL/GenBank/DDBJ databases">
        <authorList>
            <person name="Sun Q."/>
            <person name="Mori K."/>
        </authorList>
    </citation>
    <scope>NUCLEOTIDE SEQUENCE [LARGE SCALE GENOMIC DNA]</scope>
    <source>
        <strain evidence="1 2">NCAIM B.02336</strain>
    </source>
</reference>
<evidence type="ECO:0000313" key="2">
    <source>
        <dbReference type="Proteomes" id="UP001589834"/>
    </source>
</evidence>
<accession>A0ABV6PVF6</accession>
<dbReference type="CDD" id="cd08054">
    <property type="entry name" value="gp6"/>
    <property type="match status" value="1"/>
</dbReference>
<dbReference type="Gene3D" id="1.10.3230.30">
    <property type="entry name" value="Phage gp6-like head-tail connector protein"/>
    <property type="match status" value="1"/>
</dbReference>
<protein>
    <submittedName>
        <fullName evidence="1">Head-tail connector protein</fullName>
    </submittedName>
</protein>